<feature type="region of interest" description="Disordered" evidence="2">
    <location>
        <begin position="79"/>
        <end position="104"/>
    </location>
</feature>
<dbReference type="GO" id="GO:0001578">
    <property type="term" value="P:microtubule bundle formation"/>
    <property type="evidence" value="ECO:0007669"/>
    <property type="project" value="TreeGrafter"/>
</dbReference>
<name>A0AAE0FH92_9CHLO</name>
<dbReference type="SUPFAM" id="SSF47473">
    <property type="entry name" value="EF-hand"/>
    <property type="match status" value="2"/>
</dbReference>
<dbReference type="GO" id="GO:0032273">
    <property type="term" value="P:positive regulation of protein polymerization"/>
    <property type="evidence" value="ECO:0007669"/>
    <property type="project" value="TreeGrafter"/>
</dbReference>
<accession>A0AAE0FH92</accession>
<dbReference type="GO" id="GO:0015631">
    <property type="term" value="F:tubulin binding"/>
    <property type="evidence" value="ECO:0007669"/>
    <property type="project" value="InterPro"/>
</dbReference>
<organism evidence="3 4">
    <name type="scientific">Cymbomonas tetramitiformis</name>
    <dbReference type="NCBI Taxonomy" id="36881"/>
    <lineage>
        <taxon>Eukaryota</taxon>
        <taxon>Viridiplantae</taxon>
        <taxon>Chlorophyta</taxon>
        <taxon>Pyramimonadophyceae</taxon>
        <taxon>Pyramimonadales</taxon>
        <taxon>Pyramimonadaceae</taxon>
        <taxon>Cymbomonas</taxon>
    </lineage>
</organism>
<evidence type="ECO:0000313" key="3">
    <source>
        <dbReference type="EMBL" id="KAK3259720.1"/>
    </source>
</evidence>
<dbReference type="PANTHER" id="PTHR12932:SF9">
    <property type="entry name" value="TUBULIN POLYMERIZATION-PROMOTING PROTEIN HOMOLOG"/>
    <property type="match status" value="1"/>
</dbReference>
<dbReference type="AlphaFoldDB" id="A0AAE0FH92"/>
<evidence type="ECO:0000256" key="1">
    <source>
        <dbReference type="ARBA" id="ARBA00010994"/>
    </source>
</evidence>
<gene>
    <name evidence="3" type="ORF">CYMTET_31296</name>
</gene>
<comment type="caution">
    <text evidence="3">The sequence shown here is derived from an EMBL/GenBank/DDBJ whole genome shotgun (WGS) entry which is preliminary data.</text>
</comment>
<dbReference type="InterPro" id="IPR011992">
    <property type="entry name" value="EF-hand-dom_pair"/>
</dbReference>
<evidence type="ECO:0000313" key="4">
    <source>
        <dbReference type="Proteomes" id="UP001190700"/>
    </source>
</evidence>
<dbReference type="Proteomes" id="UP001190700">
    <property type="component" value="Unassembled WGS sequence"/>
</dbReference>
<proteinExistence type="inferred from homology"/>
<comment type="similarity">
    <text evidence="1">Belongs to the TPPP family.</text>
</comment>
<dbReference type="GO" id="GO:0046785">
    <property type="term" value="P:microtubule polymerization"/>
    <property type="evidence" value="ECO:0007669"/>
    <property type="project" value="InterPro"/>
</dbReference>
<sequence length="295" mass="32821">MTWMVGRGDDGVGGSGLECAQKHYKLLQETFRHYAAGPGGGSASTMSSQEFWKLIKDCALIDKKLTNIKVDLIFMEANRDPPGISRPKTPMTSKKEKDNPDSELVPEEYNEALLRIALERYPVIAKKSPAEAFEKLLEDDIEVHACKSNTGIFRAQLLDKGVQGVFRTNRKTLEKIFMYYCNADNPYAGKKTSMNCSAFATLLRDCRIIDGNLSEAVVQNIFVCVQNASEEDDDGDDPNGGEDEMVYTEFMEAIAAVSCYRQANPFISMANRLNHFLRTGMTAISDKVLKGKKGK</sequence>
<reference evidence="3 4" key="1">
    <citation type="journal article" date="2015" name="Genome Biol. Evol.">
        <title>Comparative Genomics of a Bacterivorous Green Alga Reveals Evolutionary Causalities and Consequences of Phago-Mixotrophic Mode of Nutrition.</title>
        <authorList>
            <person name="Burns J.A."/>
            <person name="Paasch A."/>
            <person name="Narechania A."/>
            <person name="Kim E."/>
        </authorList>
    </citation>
    <scope>NUCLEOTIDE SEQUENCE [LARGE SCALE GENOMIC DNA]</scope>
    <source>
        <strain evidence="3 4">PLY_AMNH</strain>
    </source>
</reference>
<evidence type="ECO:0000256" key="2">
    <source>
        <dbReference type="SAM" id="MobiDB-lite"/>
    </source>
</evidence>
<dbReference type="Pfam" id="PF05517">
    <property type="entry name" value="p25-alpha"/>
    <property type="match status" value="1"/>
</dbReference>
<protein>
    <submittedName>
        <fullName evidence="3">Uncharacterized protein</fullName>
    </submittedName>
</protein>
<dbReference type="GO" id="GO:0005874">
    <property type="term" value="C:microtubule"/>
    <property type="evidence" value="ECO:0007669"/>
    <property type="project" value="TreeGrafter"/>
</dbReference>
<dbReference type="InterPro" id="IPR008907">
    <property type="entry name" value="TPP/p25"/>
</dbReference>
<dbReference type="PANTHER" id="PTHR12932">
    <property type="entry name" value="P25 ALPHA-RELATED"/>
    <property type="match status" value="1"/>
</dbReference>
<dbReference type="EMBL" id="LGRX02018512">
    <property type="protein sequence ID" value="KAK3259720.1"/>
    <property type="molecule type" value="Genomic_DNA"/>
</dbReference>
<dbReference type="Gene3D" id="1.10.238.10">
    <property type="entry name" value="EF-hand"/>
    <property type="match status" value="2"/>
</dbReference>
<keyword evidence="4" id="KW-1185">Reference proteome</keyword>